<dbReference type="CDD" id="cd00876">
    <property type="entry name" value="Ras"/>
    <property type="match status" value="1"/>
</dbReference>
<feature type="compositionally biased region" description="Polar residues" evidence="9">
    <location>
        <begin position="1"/>
        <end position="27"/>
    </location>
</feature>
<comment type="subcellular location">
    <subcellularLocation>
        <location evidence="1">Cell membrane</location>
        <topology evidence="1">Lipid-anchor</topology>
    </subcellularLocation>
</comment>
<dbReference type="Pfam" id="PF00071">
    <property type="entry name" value="Ras"/>
    <property type="match status" value="1"/>
</dbReference>
<dbReference type="OMA" id="QESMHNC"/>
<dbReference type="SMART" id="SM00175">
    <property type="entry name" value="RAB"/>
    <property type="match status" value="1"/>
</dbReference>
<dbReference type="PROSITE" id="PS51421">
    <property type="entry name" value="RAS"/>
    <property type="match status" value="1"/>
</dbReference>
<dbReference type="InterPro" id="IPR001806">
    <property type="entry name" value="Small_GTPase"/>
</dbReference>
<dbReference type="InterPro" id="IPR020849">
    <property type="entry name" value="Small_GTPase_Ras-type"/>
</dbReference>
<evidence type="ECO:0000256" key="2">
    <source>
        <dbReference type="ARBA" id="ARBA00022475"/>
    </source>
</evidence>
<evidence type="ECO:0000256" key="8">
    <source>
        <dbReference type="ARBA" id="ARBA00023289"/>
    </source>
</evidence>
<evidence type="ECO:0000256" key="1">
    <source>
        <dbReference type="ARBA" id="ARBA00004193"/>
    </source>
</evidence>
<evidence type="ECO:0000256" key="7">
    <source>
        <dbReference type="ARBA" id="ARBA00023288"/>
    </source>
</evidence>
<dbReference type="NCBIfam" id="TIGR00231">
    <property type="entry name" value="small_GTP"/>
    <property type="match status" value="1"/>
</dbReference>
<evidence type="ECO:0000313" key="12">
    <source>
        <dbReference type="Proteomes" id="UP000014760"/>
    </source>
</evidence>
<gene>
    <name evidence="10" type="ORF">CAPTEDRAFT_186003</name>
</gene>
<dbReference type="EMBL" id="KB295285">
    <property type="protein sequence ID" value="ELU13331.1"/>
    <property type="molecule type" value="Genomic_DNA"/>
</dbReference>
<dbReference type="HOGENOM" id="CLU_041217_9_3_1"/>
<dbReference type="PROSITE" id="PS51420">
    <property type="entry name" value="RHO"/>
    <property type="match status" value="1"/>
</dbReference>
<dbReference type="SUPFAM" id="SSF52540">
    <property type="entry name" value="P-loop containing nucleoside triphosphate hydrolases"/>
    <property type="match status" value="1"/>
</dbReference>
<dbReference type="Gene3D" id="3.40.50.300">
    <property type="entry name" value="P-loop containing nucleotide triphosphate hydrolases"/>
    <property type="match status" value="1"/>
</dbReference>
<evidence type="ECO:0008006" key="13">
    <source>
        <dbReference type="Google" id="ProtNLM"/>
    </source>
</evidence>
<reference evidence="12" key="1">
    <citation type="submission" date="2012-12" db="EMBL/GenBank/DDBJ databases">
        <authorList>
            <person name="Hellsten U."/>
            <person name="Grimwood J."/>
            <person name="Chapman J.A."/>
            <person name="Shapiro H."/>
            <person name="Aerts A."/>
            <person name="Otillar R.P."/>
            <person name="Terry A.Y."/>
            <person name="Boore J.L."/>
            <person name="Simakov O."/>
            <person name="Marletaz F."/>
            <person name="Cho S.-J."/>
            <person name="Edsinger-Gonzales E."/>
            <person name="Havlak P."/>
            <person name="Kuo D.-H."/>
            <person name="Larsson T."/>
            <person name="Lv J."/>
            <person name="Arendt D."/>
            <person name="Savage R."/>
            <person name="Osoegawa K."/>
            <person name="de Jong P."/>
            <person name="Lindberg D.R."/>
            <person name="Seaver E.C."/>
            <person name="Weisblat D.A."/>
            <person name="Putnam N.H."/>
            <person name="Grigoriev I.V."/>
            <person name="Rokhsar D.S."/>
        </authorList>
    </citation>
    <scope>NUCLEOTIDE SEQUENCE</scope>
    <source>
        <strain evidence="12">I ESC-2004</strain>
    </source>
</reference>
<dbReference type="PROSITE" id="PS51419">
    <property type="entry name" value="RAB"/>
    <property type="match status" value="1"/>
</dbReference>
<sequence length="254" mass="27606">MKVRQNSQPECILSDTSRGLTQPKSRNSSTGSSGAGCGSRDTYRLVVLGAGGVGKTSLVSRFILGEFVGVYQPTIEDSYRHVVQLPDGIFQSIEIVDTAGYHQFPAMQQLSIQSGNAFFVVFDVCSRQSFDHARHLMEIITFAKGATGGAPIILVGNKKDLEDGREISSDEAHDLTTEFDCGYIETSAKDNNNIEHVFSEILARSFASCTKDLDLSRRSPKTKALLSKYRRGPKVQRLDSTGSDGEASPACSIL</sequence>
<dbReference type="STRING" id="283909.R7VAG5"/>
<keyword evidence="4" id="KW-0547">Nucleotide-binding</keyword>
<dbReference type="SMART" id="SM00174">
    <property type="entry name" value="RHO"/>
    <property type="match status" value="1"/>
</dbReference>
<keyword evidence="6" id="KW-0472">Membrane</keyword>
<evidence type="ECO:0000256" key="3">
    <source>
        <dbReference type="ARBA" id="ARBA00022481"/>
    </source>
</evidence>
<feature type="region of interest" description="Disordered" evidence="9">
    <location>
        <begin position="1"/>
        <end position="37"/>
    </location>
</feature>
<keyword evidence="8" id="KW-0636">Prenylation</keyword>
<name>R7VAG5_CAPTE</name>
<reference evidence="11" key="3">
    <citation type="submission" date="2015-06" db="UniProtKB">
        <authorList>
            <consortium name="EnsemblMetazoa"/>
        </authorList>
    </citation>
    <scope>IDENTIFICATION</scope>
</reference>
<evidence type="ECO:0000313" key="10">
    <source>
        <dbReference type="EMBL" id="ELU13331.1"/>
    </source>
</evidence>
<dbReference type="FunFam" id="3.40.50.300:FF:000475">
    <property type="entry name" value="GTP-binding protein Rhes"/>
    <property type="match status" value="1"/>
</dbReference>
<dbReference type="GO" id="GO:0007165">
    <property type="term" value="P:signal transduction"/>
    <property type="evidence" value="ECO:0007669"/>
    <property type="project" value="InterPro"/>
</dbReference>
<dbReference type="Proteomes" id="UP000014760">
    <property type="component" value="Unassembled WGS sequence"/>
</dbReference>
<dbReference type="PRINTS" id="PR00449">
    <property type="entry name" value="RASTRNSFRMNG"/>
</dbReference>
<dbReference type="GO" id="GO:0003924">
    <property type="term" value="F:GTPase activity"/>
    <property type="evidence" value="ECO:0007669"/>
    <property type="project" value="InterPro"/>
</dbReference>
<dbReference type="EnsemblMetazoa" id="CapteT186003">
    <property type="protein sequence ID" value="CapteP186003"/>
    <property type="gene ID" value="CapteG186003"/>
</dbReference>
<protein>
    <recommendedName>
        <fullName evidence="13">Small monomeric GTPase</fullName>
    </recommendedName>
</protein>
<dbReference type="OrthoDB" id="10008297at2759"/>
<evidence type="ECO:0000256" key="9">
    <source>
        <dbReference type="SAM" id="MobiDB-lite"/>
    </source>
</evidence>
<dbReference type="InterPro" id="IPR027417">
    <property type="entry name" value="P-loop_NTPase"/>
</dbReference>
<keyword evidence="7" id="KW-0449">Lipoprotein</keyword>
<evidence type="ECO:0000313" key="11">
    <source>
        <dbReference type="EnsemblMetazoa" id="CapteP186003"/>
    </source>
</evidence>
<reference evidence="10 12" key="2">
    <citation type="journal article" date="2013" name="Nature">
        <title>Insights into bilaterian evolution from three spiralian genomes.</title>
        <authorList>
            <person name="Simakov O."/>
            <person name="Marletaz F."/>
            <person name="Cho S.J."/>
            <person name="Edsinger-Gonzales E."/>
            <person name="Havlak P."/>
            <person name="Hellsten U."/>
            <person name="Kuo D.H."/>
            <person name="Larsson T."/>
            <person name="Lv J."/>
            <person name="Arendt D."/>
            <person name="Savage R."/>
            <person name="Osoegawa K."/>
            <person name="de Jong P."/>
            <person name="Grimwood J."/>
            <person name="Chapman J.A."/>
            <person name="Shapiro H."/>
            <person name="Aerts A."/>
            <person name="Otillar R.P."/>
            <person name="Terry A.Y."/>
            <person name="Boore J.L."/>
            <person name="Grigoriev I.V."/>
            <person name="Lindberg D.R."/>
            <person name="Seaver E.C."/>
            <person name="Weisblat D.A."/>
            <person name="Putnam N.H."/>
            <person name="Rokhsar D.S."/>
        </authorList>
    </citation>
    <scope>NUCLEOTIDE SEQUENCE</scope>
    <source>
        <strain evidence="10 12">I ESC-2004</strain>
    </source>
</reference>
<keyword evidence="5" id="KW-0342">GTP-binding</keyword>
<feature type="region of interest" description="Disordered" evidence="9">
    <location>
        <begin position="231"/>
        <end position="254"/>
    </location>
</feature>
<organism evidence="10">
    <name type="scientific">Capitella teleta</name>
    <name type="common">Polychaete worm</name>
    <dbReference type="NCBI Taxonomy" id="283909"/>
    <lineage>
        <taxon>Eukaryota</taxon>
        <taxon>Metazoa</taxon>
        <taxon>Spiralia</taxon>
        <taxon>Lophotrochozoa</taxon>
        <taxon>Annelida</taxon>
        <taxon>Polychaeta</taxon>
        <taxon>Sedentaria</taxon>
        <taxon>Scolecida</taxon>
        <taxon>Capitellidae</taxon>
        <taxon>Capitella</taxon>
    </lineage>
</organism>
<dbReference type="GO" id="GO:0005525">
    <property type="term" value="F:GTP binding"/>
    <property type="evidence" value="ECO:0007669"/>
    <property type="project" value="UniProtKB-KW"/>
</dbReference>
<dbReference type="PANTHER" id="PTHR24070">
    <property type="entry name" value="RAS, DI-RAS, AND RHEB FAMILY MEMBERS OF SMALL GTPASE SUPERFAMILY"/>
    <property type="match status" value="1"/>
</dbReference>
<accession>R7VAG5</accession>
<dbReference type="SMART" id="SM00173">
    <property type="entry name" value="RAS"/>
    <property type="match status" value="1"/>
</dbReference>
<dbReference type="EMBL" id="AMQN01005154">
    <property type="status" value="NOT_ANNOTATED_CDS"/>
    <property type="molecule type" value="Genomic_DNA"/>
</dbReference>
<keyword evidence="3" id="KW-0488">Methylation</keyword>
<keyword evidence="12" id="KW-1185">Reference proteome</keyword>
<evidence type="ECO:0000256" key="4">
    <source>
        <dbReference type="ARBA" id="ARBA00022741"/>
    </source>
</evidence>
<dbReference type="GO" id="GO:0005886">
    <property type="term" value="C:plasma membrane"/>
    <property type="evidence" value="ECO:0007669"/>
    <property type="project" value="UniProtKB-SubCell"/>
</dbReference>
<dbReference type="AlphaFoldDB" id="R7VAG5"/>
<evidence type="ECO:0000256" key="6">
    <source>
        <dbReference type="ARBA" id="ARBA00023136"/>
    </source>
</evidence>
<evidence type="ECO:0000256" key="5">
    <source>
        <dbReference type="ARBA" id="ARBA00023134"/>
    </source>
</evidence>
<dbReference type="InterPro" id="IPR005225">
    <property type="entry name" value="Small_GTP-bd"/>
</dbReference>
<proteinExistence type="predicted"/>
<keyword evidence="2" id="KW-1003">Cell membrane</keyword>